<evidence type="ECO:0000256" key="9">
    <source>
        <dbReference type="ARBA" id="ARBA00030658"/>
    </source>
</evidence>
<dbReference type="GO" id="GO:0007346">
    <property type="term" value="P:regulation of mitotic cell cycle"/>
    <property type="evidence" value="ECO:0007669"/>
    <property type="project" value="TreeGrafter"/>
</dbReference>
<evidence type="ECO:0000256" key="8">
    <source>
        <dbReference type="ARBA" id="ARBA00023306"/>
    </source>
</evidence>
<accession>A0A1I7WMS4</accession>
<dbReference type="Proteomes" id="UP000095283">
    <property type="component" value="Unplaced"/>
</dbReference>
<dbReference type="GO" id="GO:0051301">
    <property type="term" value="P:cell division"/>
    <property type="evidence" value="ECO:0007669"/>
    <property type="project" value="UniProtKB-KW"/>
</dbReference>
<comment type="subcellular location">
    <subcellularLocation>
        <location evidence="2">Cytoplasm</location>
        <location evidence="2">Perinuclear region</location>
    </subcellularLocation>
    <subcellularLocation>
        <location evidence="1">Nucleus</location>
    </subcellularLocation>
</comment>
<comment type="subunit">
    <text evidence="12">Belongs to the multiprotein complex Integrator, at least composed of IntS1, IntS2, IntS3, IntS4, omd/IntS5, IntS6, defl/IntS7, IntS8, IntS9, IntS10, IntS11, IntS12, asun/IntS13, IntS14 and IntS15. The core complex associates with protein phosphatase 2A subunits mts/PP2A and Pp2A-29B, to form the Integrator-PP2A (INTAC) complex.</text>
</comment>
<dbReference type="InterPro" id="IPR019355">
    <property type="entry name" value="Cell_cycle_regulator_Mat89Bb"/>
</dbReference>
<evidence type="ECO:0000256" key="10">
    <source>
        <dbReference type="ARBA" id="ARBA00032585"/>
    </source>
</evidence>
<evidence type="ECO:0000313" key="14">
    <source>
        <dbReference type="Proteomes" id="UP000095283"/>
    </source>
</evidence>
<keyword evidence="8" id="KW-0131">Cell cycle</keyword>
<dbReference type="PANTHER" id="PTHR12955:SF1">
    <property type="entry name" value="INTEGRATOR COMPLEX SUBUNIT 13"/>
    <property type="match status" value="1"/>
</dbReference>
<evidence type="ECO:0000256" key="4">
    <source>
        <dbReference type="ARBA" id="ARBA00022490"/>
    </source>
</evidence>
<evidence type="ECO:0000256" key="5">
    <source>
        <dbReference type="ARBA" id="ARBA00022618"/>
    </source>
</evidence>
<dbReference type="PANTHER" id="PTHR12955">
    <property type="entry name" value="SARCOMA ANTIGEN NY-SAR-95-RELATED"/>
    <property type="match status" value="1"/>
</dbReference>
<sequence>MESDMTDMIRSRNKIIQSLQDCTFAPIDHVKLFIINTYPQGTECEVTSRVLKEVSSVLSSSVVSRPAGDQLISATHSVTIMLYDLVSTTVSGIPMKEEAQQGQSVNYDVELLHPRDAHKQLEQLGLVKFDDITGTLMKVAENSAYATTRLSWATPSPKSKWNLFPRTRIALRATPAAVNSRPSVCLTSFLLQGRNVMLEVAFMLIIFTCFKDVLDSEELQKAAILRPLSSARITDFCTLIREAMLRPPKPGKETSPLLEGIPCGQARRQLLRLTRYWPLRMDHSFIYNIPKVIYQLVSLRDSVDPLTHQKVKTNLLKDPLNRHLEVNTSLTNFCHILSVNFLVFHMFMQTTGIDRTTNVSVQDVVLSDIIKKKRNHSEAASSSSAGDARNSSRSSSPIPKKTRKAIYQWKPNEIINLYEYLCEKEEKRTKGDWRDFVGRVEAGNRPANLYPNLDLNMFLLNIMHFHYIPSIM</sequence>
<evidence type="ECO:0000256" key="13">
    <source>
        <dbReference type="SAM" id="MobiDB-lite"/>
    </source>
</evidence>
<protein>
    <recommendedName>
        <fullName evidence="3">Protein asunder</fullName>
    </recommendedName>
    <alternativeName>
        <fullName evidence="10">Cell cycle regulator Mat89Bb</fullName>
    </alternativeName>
    <alternativeName>
        <fullName evidence="9">Set apart in position or space protein</fullName>
    </alternativeName>
</protein>
<evidence type="ECO:0000313" key="15">
    <source>
        <dbReference type="WBParaSite" id="Hba_06446"/>
    </source>
</evidence>
<organism evidence="14 15">
    <name type="scientific">Heterorhabditis bacteriophora</name>
    <name type="common">Entomopathogenic nematode worm</name>
    <dbReference type="NCBI Taxonomy" id="37862"/>
    <lineage>
        <taxon>Eukaryota</taxon>
        <taxon>Metazoa</taxon>
        <taxon>Ecdysozoa</taxon>
        <taxon>Nematoda</taxon>
        <taxon>Chromadorea</taxon>
        <taxon>Rhabditida</taxon>
        <taxon>Rhabditina</taxon>
        <taxon>Rhabditomorpha</taxon>
        <taxon>Strongyloidea</taxon>
        <taxon>Heterorhabditidae</taxon>
        <taxon>Heterorhabditis</taxon>
    </lineage>
</organism>
<keyword evidence="7" id="KW-0539">Nucleus</keyword>
<evidence type="ECO:0000256" key="2">
    <source>
        <dbReference type="ARBA" id="ARBA00004556"/>
    </source>
</evidence>
<evidence type="ECO:0000256" key="11">
    <source>
        <dbReference type="ARBA" id="ARBA00061603"/>
    </source>
</evidence>
<reference evidence="15" key="1">
    <citation type="submission" date="2016-11" db="UniProtKB">
        <authorList>
            <consortium name="WormBaseParasite"/>
        </authorList>
    </citation>
    <scope>IDENTIFICATION</scope>
</reference>
<dbReference type="Pfam" id="PF10221">
    <property type="entry name" value="Mat89Bb"/>
    <property type="match status" value="2"/>
</dbReference>
<evidence type="ECO:0000256" key="7">
    <source>
        <dbReference type="ARBA" id="ARBA00023242"/>
    </source>
</evidence>
<keyword evidence="4" id="KW-0963">Cytoplasm</keyword>
<name>A0A1I7WMS4_HETBA</name>
<keyword evidence="5" id="KW-0132">Cell division</keyword>
<evidence type="ECO:0000256" key="6">
    <source>
        <dbReference type="ARBA" id="ARBA00022776"/>
    </source>
</evidence>
<keyword evidence="14" id="KW-1185">Reference proteome</keyword>
<dbReference type="WBParaSite" id="Hba_06446">
    <property type="protein sequence ID" value="Hba_06446"/>
    <property type="gene ID" value="Hba_06446"/>
</dbReference>
<evidence type="ECO:0000256" key="12">
    <source>
        <dbReference type="ARBA" id="ARBA00065185"/>
    </source>
</evidence>
<feature type="region of interest" description="Disordered" evidence="13">
    <location>
        <begin position="377"/>
        <end position="403"/>
    </location>
</feature>
<proteinExistence type="inferred from homology"/>
<evidence type="ECO:0000256" key="3">
    <source>
        <dbReference type="ARBA" id="ARBA00020501"/>
    </source>
</evidence>
<dbReference type="GO" id="GO:0048471">
    <property type="term" value="C:perinuclear region of cytoplasm"/>
    <property type="evidence" value="ECO:0007669"/>
    <property type="project" value="UniProtKB-SubCell"/>
</dbReference>
<dbReference type="GO" id="GO:0032039">
    <property type="term" value="C:integrator complex"/>
    <property type="evidence" value="ECO:0007669"/>
    <property type="project" value="TreeGrafter"/>
</dbReference>
<dbReference type="GO" id="GO:0051642">
    <property type="term" value="P:centrosome localization"/>
    <property type="evidence" value="ECO:0007669"/>
    <property type="project" value="TreeGrafter"/>
</dbReference>
<keyword evidence="6" id="KW-0498">Mitosis</keyword>
<feature type="compositionally biased region" description="Low complexity" evidence="13">
    <location>
        <begin position="378"/>
        <end position="396"/>
    </location>
</feature>
<dbReference type="AlphaFoldDB" id="A0A1I7WMS4"/>
<comment type="similarity">
    <text evidence="11">Belongs to the Integrator subunit 13 family.</text>
</comment>
<evidence type="ECO:0000256" key="1">
    <source>
        <dbReference type="ARBA" id="ARBA00004123"/>
    </source>
</evidence>